<comment type="caution">
    <text evidence="1">The sequence shown here is derived from an EMBL/GenBank/DDBJ whole genome shotgun (WGS) entry which is preliminary data.</text>
</comment>
<dbReference type="EMBL" id="LHPG02000013">
    <property type="protein sequence ID" value="PRW44441.1"/>
    <property type="molecule type" value="Genomic_DNA"/>
</dbReference>
<evidence type="ECO:0000313" key="1">
    <source>
        <dbReference type="EMBL" id="PRW44441.1"/>
    </source>
</evidence>
<dbReference type="OrthoDB" id="520489at2759"/>
<dbReference type="GO" id="GO:0016740">
    <property type="term" value="F:transferase activity"/>
    <property type="evidence" value="ECO:0007669"/>
    <property type="project" value="UniProtKB-KW"/>
</dbReference>
<organism evidence="1 2">
    <name type="scientific">Chlorella sorokiniana</name>
    <name type="common">Freshwater green alga</name>
    <dbReference type="NCBI Taxonomy" id="3076"/>
    <lineage>
        <taxon>Eukaryota</taxon>
        <taxon>Viridiplantae</taxon>
        <taxon>Chlorophyta</taxon>
        <taxon>core chlorophytes</taxon>
        <taxon>Trebouxiophyceae</taxon>
        <taxon>Chlorellales</taxon>
        <taxon>Chlorellaceae</taxon>
        <taxon>Chlorella clade</taxon>
        <taxon>Chlorella</taxon>
    </lineage>
</organism>
<dbReference type="AlphaFoldDB" id="A0A2P6TK47"/>
<sequence>MESYTLFEEVLIACAAGDANRLSVLLKDPACTPGLLALREPMSPLIAAAVGGSGGFPIPRLLGLPIEVAASNVLYATYSAYDVAARLGHWDVLAALARGGVVPPQSDFLRHVFKTCEDPAPLLRQLLGVCQGEAAAGRFTLPADEDSVQCLLASLAYLGQLDELQLLAAQLPPSHSSPALVRDILLGALRRWLLCVVREAVAAAADPAEQRSTPLARILGSQFSGLFPGIMAEMLRAAKEHQRPALVGLLLDAGYHLTHEALRVCMDVGDGPALATALKDGMLPSPPPANLLEHSPMAIPSQRGTPCYSSCYVLSLLERRREHSIEMRPSDDAQYLTLLEPLLGAGYRPAVYENVHISRDGGPATLVPHFDPIQEDAGLDLDGCNKYLWLAIQRPDWSPAQHHRFPPAFRAAARGLLLSSHRWGSASAAAGAEEAAGLPSSAHLGALPRDVLLKVLCMAAYPLSA</sequence>
<accession>A0A2P6TK47</accession>
<dbReference type="Proteomes" id="UP000239899">
    <property type="component" value="Unassembled WGS sequence"/>
</dbReference>
<gene>
    <name evidence="1" type="ORF">C2E21_6573</name>
</gene>
<name>A0A2P6TK47_CHLSO</name>
<reference evidence="1 2" key="1">
    <citation type="journal article" date="2018" name="Plant J.">
        <title>Genome sequences of Chlorella sorokiniana UTEX 1602 and Micractinium conductrix SAG 241.80: implications to maltose excretion by a green alga.</title>
        <authorList>
            <person name="Arriola M.B."/>
            <person name="Velmurugan N."/>
            <person name="Zhang Y."/>
            <person name="Plunkett M.H."/>
            <person name="Hondzo H."/>
            <person name="Barney B.M."/>
        </authorList>
    </citation>
    <scope>NUCLEOTIDE SEQUENCE [LARGE SCALE GENOMIC DNA]</scope>
    <source>
        <strain evidence="2">UTEX 1602</strain>
    </source>
</reference>
<evidence type="ECO:0000313" key="2">
    <source>
        <dbReference type="Proteomes" id="UP000239899"/>
    </source>
</evidence>
<keyword evidence="2" id="KW-1185">Reference proteome</keyword>
<protein>
    <submittedName>
        <fullName evidence="1">Leucyl phenylalanyl-tRNA--transferase</fullName>
    </submittedName>
</protein>
<proteinExistence type="predicted"/>